<comment type="caution">
    <text evidence="1">The sequence shown here is derived from an EMBL/GenBank/DDBJ whole genome shotgun (WGS) entry which is preliminary data.</text>
</comment>
<sequence>MLKSLRFDIFELQETGYQYDGSTLQINGDLFKDKLTWDNSAEDERGYPRCFHYLRAFGNEPRHFELGSVTRMTSELAPLSPNNLTTPTRGRLNFHIFSVHRSQHGESSVVLGSNS</sequence>
<proteinExistence type="predicted"/>
<evidence type="ECO:0000313" key="2">
    <source>
        <dbReference type="Proteomes" id="UP000887159"/>
    </source>
</evidence>
<evidence type="ECO:0000313" key="1">
    <source>
        <dbReference type="EMBL" id="GFY02243.1"/>
    </source>
</evidence>
<organism evidence="1 2">
    <name type="scientific">Trichonephila clavipes</name>
    <name type="common">Golden silk orbweaver</name>
    <name type="synonym">Nephila clavipes</name>
    <dbReference type="NCBI Taxonomy" id="2585209"/>
    <lineage>
        <taxon>Eukaryota</taxon>
        <taxon>Metazoa</taxon>
        <taxon>Ecdysozoa</taxon>
        <taxon>Arthropoda</taxon>
        <taxon>Chelicerata</taxon>
        <taxon>Arachnida</taxon>
        <taxon>Araneae</taxon>
        <taxon>Araneomorphae</taxon>
        <taxon>Entelegynae</taxon>
        <taxon>Araneoidea</taxon>
        <taxon>Nephilidae</taxon>
        <taxon>Trichonephila</taxon>
    </lineage>
</organism>
<gene>
    <name evidence="1" type="ORF">TNCV_5101021</name>
</gene>
<dbReference type="Proteomes" id="UP000887159">
    <property type="component" value="Unassembled WGS sequence"/>
</dbReference>
<keyword evidence="2" id="KW-1185">Reference proteome</keyword>
<dbReference type="EMBL" id="BMAU01021232">
    <property type="protein sequence ID" value="GFY02243.1"/>
    <property type="molecule type" value="Genomic_DNA"/>
</dbReference>
<name>A0A8X6VBW7_TRICX</name>
<accession>A0A8X6VBW7</accession>
<dbReference type="AlphaFoldDB" id="A0A8X6VBW7"/>
<reference evidence="1" key="1">
    <citation type="submission" date="2020-08" db="EMBL/GenBank/DDBJ databases">
        <title>Multicomponent nature underlies the extraordinary mechanical properties of spider dragline silk.</title>
        <authorList>
            <person name="Kono N."/>
            <person name="Nakamura H."/>
            <person name="Mori M."/>
            <person name="Yoshida Y."/>
            <person name="Ohtoshi R."/>
            <person name="Malay A.D."/>
            <person name="Moran D.A.P."/>
            <person name="Tomita M."/>
            <person name="Numata K."/>
            <person name="Arakawa K."/>
        </authorList>
    </citation>
    <scope>NUCLEOTIDE SEQUENCE</scope>
</reference>
<protein>
    <submittedName>
        <fullName evidence="1">Uncharacterized protein</fullName>
    </submittedName>
</protein>